<protein>
    <submittedName>
        <fullName evidence="5">Acyl CoA:acetate/3-ketoacid CoA transferase</fullName>
    </submittedName>
</protein>
<dbReference type="GO" id="GO:0046952">
    <property type="term" value="P:ketone body catabolic process"/>
    <property type="evidence" value="ECO:0007669"/>
    <property type="project" value="InterPro"/>
</dbReference>
<dbReference type="PIRSF" id="PIRSF000858">
    <property type="entry name" value="SCOT-t"/>
    <property type="match status" value="1"/>
</dbReference>
<dbReference type="eggNOG" id="COG4670">
    <property type="taxonomic scope" value="Bacteria"/>
</dbReference>
<keyword evidence="6" id="KW-1185">Reference proteome</keyword>
<dbReference type="PANTHER" id="PTHR43293">
    <property type="entry name" value="ACETATE COA-TRANSFERASE YDIF"/>
    <property type="match status" value="1"/>
</dbReference>
<dbReference type="SMART" id="SM00882">
    <property type="entry name" value="CoA_trans"/>
    <property type="match status" value="1"/>
</dbReference>
<evidence type="ECO:0000256" key="2">
    <source>
        <dbReference type="ARBA" id="ARBA00022679"/>
    </source>
</evidence>
<feature type="active site" description="5-glutamyl coenzyme A thioester intermediate" evidence="4">
    <location>
        <position position="324"/>
    </location>
</feature>
<dbReference type="Pfam" id="PF01144">
    <property type="entry name" value="CoA_trans"/>
    <property type="match status" value="1"/>
</dbReference>
<dbReference type="STRING" id="768706.Desor_3090"/>
<dbReference type="AlphaFoldDB" id="G7W6H1"/>
<dbReference type="RefSeq" id="WP_014185417.1">
    <property type="nucleotide sequence ID" value="NC_016584.1"/>
</dbReference>
<comment type="similarity">
    <text evidence="1 3">Belongs to the 3-oxoacid CoA-transferase family.</text>
</comment>
<sequence length="521" mass="56477">MRKVKIMTAEEAVDLVKDGVTLCTSGFVGNSLPEALYKAIEKKFLETGYPQSITLFYPASQGSRNGTGGDHFAHEGLVKRVIAGHLNTAPKLGELCLANKCEGYNLPQGTLEYVIRDAAGHRPGTITHVGLGTFVDPRNGGGKINARTTENLVEVVKIGNEEKLFYKAFPIDIAFLRGTYADEYGNVTLEKEVATIEVTSIAQAVINNGGKVIVQVEKVVKGGTLDPRLVQIPGIYVHAVVEADLKDHEQSVGHEYNPALCGEARAPEGNVEITPLSIKKVIGRRAAMELVEDTVVNLGVGTPEYVAQVASEEGIANYMTLTVESGAIGGSPQGGARFGATLNPDAIIDQNSQFDFYDGGGLDMAFLGLAECDEQGNINVSRFGPKIPGCGGFINITQNAKKVFFCGTFTAGGLKERIEDGMLIIDQEGKQRKFIKEVEQVTFSGRYAIKTEQPVLYITERAVFELKEEGLNLIEIAPGVDIQTQIIDLMDFVPTIDKNLKLMDPRLFSEEKMNLKNNEGE</sequence>
<dbReference type="GO" id="GO:0008410">
    <property type="term" value="F:CoA-transferase activity"/>
    <property type="evidence" value="ECO:0007669"/>
    <property type="project" value="InterPro"/>
</dbReference>
<name>G7W6H1_DESOD</name>
<evidence type="ECO:0000256" key="1">
    <source>
        <dbReference type="ARBA" id="ARBA00007154"/>
    </source>
</evidence>
<dbReference type="HOGENOM" id="CLU_026774_4_0_9"/>
<reference evidence="6" key="1">
    <citation type="submission" date="2011-11" db="EMBL/GenBank/DDBJ databases">
        <title>Complete sequence of Desulfosporosinus orientis DSM 765.</title>
        <authorList>
            <person name="Lucas S."/>
            <person name="Han J."/>
            <person name="Lapidus A."/>
            <person name="Cheng J.-F."/>
            <person name="Goodwin L."/>
            <person name="Pitluck S."/>
            <person name="Peters L."/>
            <person name="Ovchinnikova G."/>
            <person name="Teshima H."/>
            <person name="Detter J.C."/>
            <person name="Han C."/>
            <person name="Tapia R."/>
            <person name="Land M."/>
            <person name="Hauser L."/>
            <person name="Kyrpides N."/>
            <person name="Ivanova N."/>
            <person name="Pagani I."/>
            <person name="Pester M."/>
            <person name="Spring S."/>
            <person name="Ollivier B."/>
            <person name="Rattei T."/>
            <person name="Klenk H.-P."/>
            <person name="Wagner M."/>
            <person name="Loy A."/>
            <person name="Woyke T."/>
        </authorList>
    </citation>
    <scope>NUCLEOTIDE SEQUENCE [LARGE SCALE GENOMIC DNA]</scope>
    <source>
        <strain evidence="6">ATCC 19365 / DSM 765 / NCIMB 8382 / VKM B-1628</strain>
    </source>
</reference>
<dbReference type="Proteomes" id="UP000006346">
    <property type="component" value="Chromosome"/>
</dbReference>
<accession>G7W6H1</accession>
<gene>
    <name evidence="5" type="ordered locus">Desor_3090</name>
</gene>
<dbReference type="InterPro" id="IPR037171">
    <property type="entry name" value="NagB/RpiA_transferase-like"/>
</dbReference>
<organism evidence="5 6">
    <name type="scientific">Desulfosporosinus orientis (strain ATCC 19365 / DSM 765 / NCIMB 8382 / VKM B-1628 / Singapore I)</name>
    <name type="common">Desulfotomaculum orientis</name>
    <dbReference type="NCBI Taxonomy" id="768706"/>
    <lineage>
        <taxon>Bacteria</taxon>
        <taxon>Bacillati</taxon>
        <taxon>Bacillota</taxon>
        <taxon>Clostridia</taxon>
        <taxon>Eubacteriales</taxon>
        <taxon>Desulfitobacteriaceae</taxon>
        <taxon>Desulfosporosinus</taxon>
    </lineage>
</organism>
<dbReference type="EMBL" id="CP003108">
    <property type="protein sequence ID" value="AET68609.1"/>
    <property type="molecule type" value="Genomic_DNA"/>
</dbReference>
<proteinExistence type="inferred from homology"/>
<dbReference type="SUPFAM" id="SSF100950">
    <property type="entry name" value="NagB/RpiA/CoA transferase-like"/>
    <property type="match status" value="2"/>
</dbReference>
<keyword evidence="2 3" id="KW-0808">Transferase</keyword>
<evidence type="ECO:0000313" key="5">
    <source>
        <dbReference type="EMBL" id="AET68609.1"/>
    </source>
</evidence>
<reference evidence="5 6" key="2">
    <citation type="journal article" date="2012" name="J. Bacteriol.">
        <title>Complete genome sequences of Desulfosporosinus orientis DSM765T, Desulfosporosinus youngiae DSM17734T, Desulfosporosinus meridiei DSM13257T, and Desulfosporosinus acidiphilus DSM22704T.</title>
        <authorList>
            <person name="Pester M."/>
            <person name="Brambilla E."/>
            <person name="Alazard D."/>
            <person name="Rattei T."/>
            <person name="Weinmaier T."/>
            <person name="Han J."/>
            <person name="Lucas S."/>
            <person name="Lapidus A."/>
            <person name="Cheng J.F."/>
            <person name="Goodwin L."/>
            <person name="Pitluck S."/>
            <person name="Peters L."/>
            <person name="Ovchinnikova G."/>
            <person name="Teshima H."/>
            <person name="Detter J.C."/>
            <person name="Han C.S."/>
            <person name="Tapia R."/>
            <person name="Land M.L."/>
            <person name="Hauser L."/>
            <person name="Kyrpides N.C."/>
            <person name="Ivanova N.N."/>
            <person name="Pagani I."/>
            <person name="Huntmann M."/>
            <person name="Wei C.L."/>
            <person name="Davenport K.W."/>
            <person name="Daligault H."/>
            <person name="Chain P.S."/>
            <person name="Chen A."/>
            <person name="Mavromatis K."/>
            <person name="Markowitz V."/>
            <person name="Szeto E."/>
            <person name="Mikhailova N."/>
            <person name="Pati A."/>
            <person name="Wagner M."/>
            <person name="Woyke T."/>
            <person name="Ollivier B."/>
            <person name="Klenk H.P."/>
            <person name="Spring S."/>
            <person name="Loy A."/>
        </authorList>
    </citation>
    <scope>NUCLEOTIDE SEQUENCE [LARGE SCALE GENOMIC DNA]</scope>
    <source>
        <strain evidence="6">ATCC 19365 / DSM 765 / NCIMB 8382 / VKM B-1628</strain>
    </source>
</reference>
<dbReference type="InterPro" id="IPR014388">
    <property type="entry name" value="3-oxoacid_CoA-transferase"/>
</dbReference>
<dbReference type="InterPro" id="IPR004165">
    <property type="entry name" value="CoA_trans_fam_I"/>
</dbReference>
<dbReference type="Gene3D" id="3.40.1080.10">
    <property type="entry name" value="Glutaconate Coenzyme A-transferase"/>
    <property type="match status" value="2"/>
</dbReference>
<dbReference type="PANTHER" id="PTHR43293:SF1">
    <property type="entry name" value="ACETATE COA-TRANSFERASE YDIF"/>
    <property type="match status" value="1"/>
</dbReference>
<dbReference type="PATRIC" id="fig|768706.3.peg.3107"/>
<evidence type="ECO:0000256" key="3">
    <source>
        <dbReference type="PIRNR" id="PIRNR000858"/>
    </source>
</evidence>
<dbReference type="KEGG" id="dor:Desor_3090"/>
<evidence type="ECO:0000256" key="4">
    <source>
        <dbReference type="PIRSR" id="PIRSR000858-1"/>
    </source>
</evidence>
<dbReference type="OrthoDB" id="9805230at2"/>
<evidence type="ECO:0000313" key="6">
    <source>
        <dbReference type="Proteomes" id="UP000006346"/>
    </source>
</evidence>